<organism evidence="1">
    <name type="scientific">Comamonas testosteroni</name>
    <name type="common">Pseudomonas testosteroni</name>
    <dbReference type="NCBI Taxonomy" id="285"/>
    <lineage>
        <taxon>Bacteria</taxon>
        <taxon>Pseudomonadati</taxon>
        <taxon>Pseudomonadota</taxon>
        <taxon>Betaproteobacteria</taxon>
        <taxon>Burkholderiales</taxon>
        <taxon>Comamonadaceae</taxon>
        <taxon>Comamonas</taxon>
    </lineage>
</organism>
<dbReference type="EMBL" id="MT011984">
    <property type="protein sequence ID" value="QIZ20143.1"/>
    <property type="molecule type" value="Genomic_DNA"/>
</dbReference>
<reference evidence="1" key="1">
    <citation type="submission" date="2020-01" db="EMBL/GenBank/DDBJ databases">
        <title>Whole-genome sequencing for Comamonas testosteroni.</title>
        <authorList>
            <person name="Qin Y."/>
            <person name="Rui Y."/>
        </authorList>
    </citation>
    <scope>NUCLEOTIDE SEQUENCE</scope>
    <source>
        <strain evidence="1">NFYY023</strain>
        <plasmid evidence="1">pNFYY023-1</plasmid>
    </source>
</reference>
<dbReference type="GO" id="GO:0016787">
    <property type="term" value="F:hydrolase activity"/>
    <property type="evidence" value="ECO:0007669"/>
    <property type="project" value="UniProtKB-KW"/>
</dbReference>
<sequence>MHWLSRFIKWFTQFKSNPTPNDCSIDLMFL</sequence>
<proteinExistence type="predicted"/>
<keyword evidence="1" id="KW-0614">Plasmid</keyword>
<name>A0A6H1Q184_COMTE</name>
<protein>
    <submittedName>
        <fullName evidence="1">HAD hydrolase-like protein</fullName>
    </submittedName>
</protein>
<keyword evidence="1" id="KW-0378">Hydrolase</keyword>
<geneLocation type="plasmid" evidence="1">
    <name>pNFYY023-1</name>
</geneLocation>
<dbReference type="AlphaFoldDB" id="A0A6H1Q184"/>
<evidence type="ECO:0000313" key="1">
    <source>
        <dbReference type="EMBL" id="QIZ20143.1"/>
    </source>
</evidence>
<accession>A0A6H1Q184</accession>